<dbReference type="Proteomes" id="UP000703269">
    <property type="component" value="Unassembled WGS sequence"/>
</dbReference>
<comment type="caution">
    <text evidence="1">The sequence shown here is derived from an EMBL/GenBank/DDBJ whole genome shotgun (WGS) entry which is preliminary data.</text>
</comment>
<evidence type="ECO:0000313" key="1">
    <source>
        <dbReference type="EMBL" id="GJF00426.1"/>
    </source>
</evidence>
<gene>
    <name evidence="1" type="ORF">PsYK624_167140</name>
</gene>
<dbReference type="AlphaFoldDB" id="A0A9P3GX89"/>
<reference evidence="1 2" key="1">
    <citation type="submission" date="2021-08" db="EMBL/GenBank/DDBJ databases">
        <title>Draft Genome Sequence of Phanerochaete sordida strain YK-624.</title>
        <authorList>
            <person name="Mori T."/>
            <person name="Dohra H."/>
            <person name="Suzuki T."/>
            <person name="Kawagishi H."/>
            <person name="Hirai H."/>
        </authorList>
    </citation>
    <scope>NUCLEOTIDE SEQUENCE [LARGE SCALE GENOMIC DNA]</scope>
    <source>
        <strain evidence="1 2">YK-624</strain>
    </source>
</reference>
<proteinExistence type="predicted"/>
<organism evidence="1 2">
    <name type="scientific">Phanerochaete sordida</name>
    <dbReference type="NCBI Taxonomy" id="48140"/>
    <lineage>
        <taxon>Eukaryota</taxon>
        <taxon>Fungi</taxon>
        <taxon>Dikarya</taxon>
        <taxon>Basidiomycota</taxon>
        <taxon>Agaricomycotina</taxon>
        <taxon>Agaricomycetes</taxon>
        <taxon>Polyporales</taxon>
        <taxon>Phanerochaetaceae</taxon>
        <taxon>Phanerochaete</taxon>
    </lineage>
</organism>
<protein>
    <submittedName>
        <fullName evidence="1">Uncharacterized protein</fullName>
    </submittedName>
</protein>
<accession>A0A9P3GX89</accession>
<evidence type="ECO:0000313" key="2">
    <source>
        <dbReference type="Proteomes" id="UP000703269"/>
    </source>
</evidence>
<name>A0A9P3GX89_9APHY</name>
<keyword evidence="2" id="KW-1185">Reference proteome</keyword>
<dbReference type="EMBL" id="BPQB01000153">
    <property type="protein sequence ID" value="GJF00426.1"/>
    <property type="molecule type" value="Genomic_DNA"/>
</dbReference>
<sequence length="213" mass="24167">MDEGPIASPHLARAEFFCVSWMRTVERIRTYPQLQRLLCYGGLVWRLVVLLLGRPVATRVASGPSGAWTTHGLQAAWDPIQQLHSEVYDNPSNDPLVVALLGQFDRGSLWPPCEVFFRSYRWTGRWSDSLESWFQQRLREIGQRAASPLGNQAWKSRWARGPSQVREHSADEAARPIVERARLGTIRQLDLRRAGGHRLGPYLRRGVGGLCGR</sequence>